<dbReference type="PROSITE" id="PS00518">
    <property type="entry name" value="ZF_RING_1"/>
    <property type="match status" value="1"/>
</dbReference>
<dbReference type="InterPro" id="IPR000330">
    <property type="entry name" value="SNF2_N"/>
</dbReference>
<keyword evidence="10" id="KW-1185">Reference proteome</keyword>
<dbReference type="PANTHER" id="PTHR45626">
    <property type="entry name" value="TRANSCRIPTION TERMINATION FACTOR 2-RELATED"/>
    <property type="match status" value="1"/>
</dbReference>
<dbReference type="Gene3D" id="3.30.40.10">
    <property type="entry name" value="Zinc/RING finger domain, C3HC4 (zinc finger)"/>
    <property type="match status" value="1"/>
</dbReference>
<evidence type="ECO:0000256" key="6">
    <source>
        <dbReference type="ARBA" id="ARBA00022833"/>
    </source>
</evidence>
<evidence type="ECO:0000256" key="4">
    <source>
        <dbReference type="ARBA" id="ARBA00022771"/>
    </source>
</evidence>
<evidence type="ECO:0000256" key="5">
    <source>
        <dbReference type="ARBA" id="ARBA00022801"/>
    </source>
</evidence>
<dbReference type="InterPro" id="IPR001650">
    <property type="entry name" value="Helicase_C-like"/>
</dbReference>
<keyword evidence="3" id="KW-0547">Nucleotide-binding</keyword>
<dbReference type="InterPro" id="IPR017907">
    <property type="entry name" value="Znf_RING_CS"/>
</dbReference>
<dbReference type="SMART" id="SM00490">
    <property type="entry name" value="HELICc"/>
    <property type="match status" value="1"/>
</dbReference>
<evidence type="ECO:0000256" key="1">
    <source>
        <dbReference type="ARBA" id="ARBA00007025"/>
    </source>
</evidence>
<comment type="similarity">
    <text evidence="1">Belongs to the SNF2/RAD54 helicase family.</text>
</comment>
<dbReference type="SUPFAM" id="SSF52540">
    <property type="entry name" value="P-loop containing nucleoside triphosphate hydrolases"/>
    <property type="match status" value="1"/>
</dbReference>
<dbReference type="InterPro" id="IPR027417">
    <property type="entry name" value="P-loop_NTPase"/>
</dbReference>
<protein>
    <recommendedName>
        <fullName evidence="8">Helicase C-terminal domain-containing protein</fullName>
    </recommendedName>
</protein>
<dbReference type="EMBL" id="JAFFHA010000009">
    <property type="protein sequence ID" value="KAK4649868.1"/>
    <property type="molecule type" value="Genomic_DNA"/>
</dbReference>
<keyword evidence="7" id="KW-0067">ATP-binding</keyword>
<reference evidence="9 10" key="1">
    <citation type="journal article" date="2023" name="bioRxiv">
        <title>High-quality genome assemblies of four members of thePodospora anserinaspecies complex.</title>
        <authorList>
            <person name="Ament-Velasquez S.L."/>
            <person name="Vogan A.A."/>
            <person name="Wallerman O."/>
            <person name="Hartmann F."/>
            <person name="Gautier V."/>
            <person name="Silar P."/>
            <person name="Giraud T."/>
            <person name="Johannesson H."/>
        </authorList>
    </citation>
    <scope>NUCLEOTIDE SEQUENCE [LARGE SCALE GENOMIC DNA]</scope>
    <source>
        <strain evidence="9 10">CBS 415.72m</strain>
    </source>
</reference>
<dbReference type="PROSITE" id="PS51194">
    <property type="entry name" value="HELICASE_CTER"/>
    <property type="match status" value="1"/>
</dbReference>
<name>A0ABR0G2D2_9PEZI</name>
<dbReference type="Gene3D" id="3.40.50.300">
    <property type="entry name" value="P-loop containing nucleotide triphosphate hydrolases"/>
    <property type="match status" value="1"/>
</dbReference>
<sequence>MFRVVVDEVHLIKRPHTTLFKAACEIRANFGWCLTATPIQNRLEELGSLLAFLPIDQLQNQAMFKKKIMDASSPDAHTVPWQFTLLLEALCLRRPKQMLELPLIEERYHYITLSQEERNRYDKTAADMSNWINHKAGLRADQRDHFGIFQVQLQLRLVCNQGTFQKPFQRRGRRDKLPERDEFLYALGSSADIECSMCGIPVPAFDATPPKLRHGCGHVICPECIPSDEQRSANKTSCLYCDGHISPKSDALTPNSGDDSNDKVDHFDLSGVSSKIEVLIRDLQQTPRDTKRYVGSARLAEILENQAYINSPSIVFSCWTRTLDLVALHLTRMKILHQRIDGRQTLAERQHNMSRFVSDEGTSVPVLLMTTGVGAFGLNLKAANHVYILEPEWNPSVESQALGRVARRGQKKTVLVTRYLVHGTVEIV</sequence>
<evidence type="ECO:0000313" key="10">
    <source>
        <dbReference type="Proteomes" id="UP001323405"/>
    </source>
</evidence>
<comment type="caution">
    <text evidence="9">The sequence shown here is derived from an EMBL/GenBank/DDBJ whole genome shotgun (WGS) entry which is preliminary data.</text>
</comment>
<dbReference type="GeneID" id="87904046"/>
<accession>A0ABR0G2D2</accession>
<dbReference type="Pfam" id="PF00271">
    <property type="entry name" value="Helicase_C"/>
    <property type="match status" value="1"/>
</dbReference>
<dbReference type="PANTHER" id="PTHR45626:SF52">
    <property type="entry name" value="SINGLE-STRANDED DNA-DEPENDENT ATPASE (EUROFUNG)"/>
    <property type="match status" value="1"/>
</dbReference>
<evidence type="ECO:0000256" key="3">
    <source>
        <dbReference type="ARBA" id="ARBA00022741"/>
    </source>
</evidence>
<dbReference type="InterPro" id="IPR013083">
    <property type="entry name" value="Znf_RING/FYVE/PHD"/>
</dbReference>
<gene>
    <name evidence="9" type="ORF">QC762_0104180</name>
</gene>
<keyword evidence="2" id="KW-0479">Metal-binding</keyword>
<dbReference type="RefSeq" id="XP_062738843.1">
    <property type="nucleotide sequence ID" value="XM_062884232.1"/>
</dbReference>
<evidence type="ECO:0000256" key="2">
    <source>
        <dbReference type="ARBA" id="ARBA00022723"/>
    </source>
</evidence>
<evidence type="ECO:0000259" key="8">
    <source>
        <dbReference type="PROSITE" id="PS51194"/>
    </source>
</evidence>
<dbReference type="InterPro" id="IPR049730">
    <property type="entry name" value="SNF2/RAD54-like_C"/>
</dbReference>
<keyword evidence="4" id="KW-0863">Zinc-finger</keyword>
<dbReference type="Gene3D" id="3.40.50.10810">
    <property type="entry name" value="Tandem AAA-ATPase domain"/>
    <property type="match status" value="1"/>
</dbReference>
<organism evidence="9 10">
    <name type="scientific">Podospora pseudocomata</name>
    <dbReference type="NCBI Taxonomy" id="2093779"/>
    <lineage>
        <taxon>Eukaryota</taxon>
        <taxon>Fungi</taxon>
        <taxon>Dikarya</taxon>
        <taxon>Ascomycota</taxon>
        <taxon>Pezizomycotina</taxon>
        <taxon>Sordariomycetes</taxon>
        <taxon>Sordariomycetidae</taxon>
        <taxon>Sordariales</taxon>
        <taxon>Podosporaceae</taxon>
        <taxon>Podospora</taxon>
    </lineage>
</organism>
<dbReference type="Proteomes" id="UP001323405">
    <property type="component" value="Unassembled WGS sequence"/>
</dbReference>
<proteinExistence type="inferred from homology"/>
<keyword evidence="5" id="KW-0378">Hydrolase</keyword>
<dbReference type="InterPro" id="IPR038718">
    <property type="entry name" value="SNF2-like_sf"/>
</dbReference>
<evidence type="ECO:0000313" key="9">
    <source>
        <dbReference type="EMBL" id="KAK4649868.1"/>
    </source>
</evidence>
<evidence type="ECO:0000256" key="7">
    <source>
        <dbReference type="ARBA" id="ARBA00022840"/>
    </source>
</evidence>
<dbReference type="CDD" id="cd18793">
    <property type="entry name" value="SF2_C_SNF"/>
    <property type="match status" value="1"/>
</dbReference>
<keyword evidence="6" id="KW-0862">Zinc</keyword>
<dbReference type="Pfam" id="PF00176">
    <property type="entry name" value="SNF2-rel_dom"/>
    <property type="match status" value="1"/>
</dbReference>
<feature type="domain" description="Helicase C-terminal" evidence="8">
    <location>
        <begin position="303"/>
        <end position="428"/>
    </location>
</feature>
<dbReference type="InterPro" id="IPR050628">
    <property type="entry name" value="SNF2_RAD54_helicase_TF"/>
</dbReference>